<dbReference type="GO" id="GO:0005524">
    <property type="term" value="F:ATP binding"/>
    <property type="evidence" value="ECO:0007669"/>
    <property type="project" value="UniProtKB-KW"/>
</dbReference>
<feature type="transmembrane region" description="Helical" evidence="9">
    <location>
        <begin position="352"/>
        <end position="373"/>
    </location>
</feature>
<keyword evidence="3" id="KW-0808">Transferase</keyword>
<keyword evidence="2 11" id="KW-0723">Serine/threonine-protein kinase</keyword>
<feature type="transmembrane region" description="Helical" evidence="9">
    <location>
        <begin position="379"/>
        <end position="401"/>
    </location>
</feature>
<dbReference type="Pfam" id="PF00069">
    <property type="entry name" value="Pkinase"/>
    <property type="match status" value="1"/>
</dbReference>
<dbReference type="InterPro" id="IPR011009">
    <property type="entry name" value="Kinase-like_dom_sf"/>
</dbReference>
<evidence type="ECO:0000256" key="8">
    <source>
        <dbReference type="ARBA" id="ARBA00048679"/>
    </source>
</evidence>
<evidence type="ECO:0000256" key="1">
    <source>
        <dbReference type="ARBA" id="ARBA00012513"/>
    </source>
</evidence>
<evidence type="ECO:0000256" key="3">
    <source>
        <dbReference type="ARBA" id="ARBA00022679"/>
    </source>
</evidence>
<dbReference type="EMBL" id="AP018227">
    <property type="protein sequence ID" value="BAY86922.1"/>
    <property type="molecule type" value="Genomic_DNA"/>
</dbReference>
<sequence>MSLCINPHCPKPNDNPDKTIFCLGCGSELLLQGRYKVVKYLGGGGFGKTYEIKERNGNLKVLKILHNNFPKAIELFQREAEVLSQLNYPGIPQVEEDGYFIYHPRNSQEALHCLVMEKIEGMDLYEYIKQRDYRPIDERMAMQWLQELTVILQQVHNQNFFHRDIKPPNIMLRAEGGLALIDFGTARVVTDTYWQAQAQGQVTGIVSAGYTPPEQMNGQAMQQSDFFALGRTFVYLLTAKDPNQFYNPQTDELLWRDAVPNISQPFADFLDWMMMRSPSQRPANTEEILQRLLDIKPISLLPTLQTNIAANTNNPENLKVTNSPKTSQINTFTTPITTINTGFFYQWMLSNIVGISIGLFIRIIFRGAVYYIFGRDETYYYAMLAAIITLVPVEVMQWLVLKQRIIFNFWYLIETLLGFLIGLFVGTFTGRIFDSNGEMLCAVIGVMGGTSIVKLLTVRRQIDSSFIWLVLSLIGIFASMFLGSLTGLSANSLFSKVWKPDTAWIVSFVIGVITTTILSSLITGMALLRLFRRVKM</sequence>
<feature type="transmembrane region" description="Helical" evidence="9">
    <location>
        <begin position="465"/>
        <end position="483"/>
    </location>
</feature>
<evidence type="ECO:0000256" key="5">
    <source>
        <dbReference type="ARBA" id="ARBA00022777"/>
    </source>
</evidence>
<keyword evidence="12" id="KW-1185">Reference proteome</keyword>
<accession>A0A1Z4M0B8</accession>
<protein>
    <recommendedName>
        <fullName evidence="1">non-specific serine/threonine protein kinase</fullName>
        <ecNumber evidence="1">2.7.11.1</ecNumber>
    </recommendedName>
</protein>
<evidence type="ECO:0000256" key="9">
    <source>
        <dbReference type="SAM" id="Phobius"/>
    </source>
</evidence>
<keyword evidence="4" id="KW-0547">Nucleotide-binding</keyword>
<gene>
    <name evidence="11" type="ORF">NIES267_64330</name>
</gene>
<keyword evidence="9" id="KW-0472">Membrane</keyword>
<dbReference type="SUPFAM" id="SSF56112">
    <property type="entry name" value="Protein kinase-like (PK-like)"/>
    <property type="match status" value="1"/>
</dbReference>
<dbReference type="PANTHER" id="PTHR24363">
    <property type="entry name" value="SERINE/THREONINE PROTEIN KINASE"/>
    <property type="match status" value="1"/>
</dbReference>
<dbReference type="OrthoDB" id="502056at2"/>
<dbReference type="InterPro" id="IPR000719">
    <property type="entry name" value="Prot_kinase_dom"/>
</dbReference>
<dbReference type="PROSITE" id="PS50011">
    <property type="entry name" value="PROTEIN_KINASE_DOM"/>
    <property type="match status" value="1"/>
</dbReference>
<evidence type="ECO:0000313" key="12">
    <source>
        <dbReference type="Proteomes" id="UP000218418"/>
    </source>
</evidence>
<dbReference type="PANTHER" id="PTHR24363:SF0">
    <property type="entry name" value="SERINE_THREONINE KINASE LIKE DOMAIN CONTAINING 1"/>
    <property type="match status" value="1"/>
</dbReference>
<feature type="transmembrane region" description="Helical" evidence="9">
    <location>
        <begin position="439"/>
        <end position="458"/>
    </location>
</feature>
<name>A0A1Z4M0B8_9CYAN</name>
<dbReference type="InterPro" id="IPR008271">
    <property type="entry name" value="Ser/Thr_kinase_AS"/>
</dbReference>
<feature type="transmembrane region" description="Helical" evidence="9">
    <location>
        <begin position="503"/>
        <end position="528"/>
    </location>
</feature>
<proteinExistence type="predicted"/>
<dbReference type="GO" id="GO:0004674">
    <property type="term" value="F:protein serine/threonine kinase activity"/>
    <property type="evidence" value="ECO:0007669"/>
    <property type="project" value="UniProtKB-KW"/>
</dbReference>
<keyword evidence="5 11" id="KW-0418">Kinase</keyword>
<comment type="catalytic activity">
    <reaction evidence="7">
        <text>L-threonyl-[protein] + ATP = O-phospho-L-threonyl-[protein] + ADP + H(+)</text>
        <dbReference type="Rhea" id="RHEA:46608"/>
        <dbReference type="Rhea" id="RHEA-COMP:11060"/>
        <dbReference type="Rhea" id="RHEA-COMP:11605"/>
        <dbReference type="ChEBI" id="CHEBI:15378"/>
        <dbReference type="ChEBI" id="CHEBI:30013"/>
        <dbReference type="ChEBI" id="CHEBI:30616"/>
        <dbReference type="ChEBI" id="CHEBI:61977"/>
        <dbReference type="ChEBI" id="CHEBI:456216"/>
        <dbReference type="EC" id="2.7.11.1"/>
    </reaction>
</comment>
<dbReference type="Proteomes" id="UP000218418">
    <property type="component" value="Chromosome"/>
</dbReference>
<dbReference type="PROSITE" id="PS00108">
    <property type="entry name" value="PROTEIN_KINASE_ST"/>
    <property type="match status" value="1"/>
</dbReference>
<feature type="transmembrane region" description="Helical" evidence="9">
    <location>
        <begin position="408"/>
        <end position="433"/>
    </location>
</feature>
<comment type="catalytic activity">
    <reaction evidence="8">
        <text>L-seryl-[protein] + ATP = O-phospho-L-seryl-[protein] + ADP + H(+)</text>
        <dbReference type="Rhea" id="RHEA:17989"/>
        <dbReference type="Rhea" id="RHEA-COMP:9863"/>
        <dbReference type="Rhea" id="RHEA-COMP:11604"/>
        <dbReference type="ChEBI" id="CHEBI:15378"/>
        <dbReference type="ChEBI" id="CHEBI:29999"/>
        <dbReference type="ChEBI" id="CHEBI:30616"/>
        <dbReference type="ChEBI" id="CHEBI:83421"/>
        <dbReference type="ChEBI" id="CHEBI:456216"/>
        <dbReference type="EC" id="2.7.11.1"/>
    </reaction>
</comment>
<evidence type="ECO:0000256" key="2">
    <source>
        <dbReference type="ARBA" id="ARBA00022527"/>
    </source>
</evidence>
<dbReference type="AlphaFoldDB" id="A0A1Z4M0B8"/>
<reference evidence="11 12" key="1">
    <citation type="submission" date="2017-06" db="EMBL/GenBank/DDBJ databases">
        <title>Genome sequencing of cyanobaciteial culture collection at National Institute for Environmental Studies (NIES).</title>
        <authorList>
            <person name="Hirose Y."/>
            <person name="Shimura Y."/>
            <person name="Fujisawa T."/>
            <person name="Nakamura Y."/>
            <person name="Kawachi M."/>
        </authorList>
    </citation>
    <scope>NUCLEOTIDE SEQUENCE [LARGE SCALE GENOMIC DNA]</scope>
    <source>
        <strain evidence="11 12">NIES-267</strain>
    </source>
</reference>
<evidence type="ECO:0000256" key="7">
    <source>
        <dbReference type="ARBA" id="ARBA00047899"/>
    </source>
</evidence>
<dbReference type="EC" id="2.7.11.1" evidence="1"/>
<dbReference type="NCBIfam" id="NF045510">
    <property type="entry name" value="4Cys_prefix_kin"/>
    <property type="match status" value="1"/>
</dbReference>
<evidence type="ECO:0000256" key="4">
    <source>
        <dbReference type="ARBA" id="ARBA00022741"/>
    </source>
</evidence>
<feature type="domain" description="Protein kinase" evidence="10">
    <location>
        <begin position="35"/>
        <end position="293"/>
    </location>
</feature>
<dbReference type="Gene3D" id="3.30.200.20">
    <property type="entry name" value="Phosphorylase Kinase, domain 1"/>
    <property type="match status" value="1"/>
</dbReference>
<keyword evidence="9" id="KW-1133">Transmembrane helix</keyword>
<evidence type="ECO:0000256" key="6">
    <source>
        <dbReference type="ARBA" id="ARBA00022840"/>
    </source>
</evidence>
<evidence type="ECO:0000313" key="11">
    <source>
        <dbReference type="EMBL" id="BAY86922.1"/>
    </source>
</evidence>
<organism evidence="11 12">
    <name type="scientific">Calothrix parasitica NIES-267</name>
    <dbReference type="NCBI Taxonomy" id="1973488"/>
    <lineage>
        <taxon>Bacteria</taxon>
        <taxon>Bacillati</taxon>
        <taxon>Cyanobacteriota</taxon>
        <taxon>Cyanophyceae</taxon>
        <taxon>Nostocales</taxon>
        <taxon>Calotrichaceae</taxon>
        <taxon>Calothrix</taxon>
    </lineage>
</organism>
<evidence type="ECO:0000259" key="10">
    <source>
        <dbReference type="PROSITE" id="PS50011"/>
    </source>
</evidence>
<dbReference type="Gene3D" id="1.10.510.10">
    <property type="entry name" value="Transferase(Phosphotransferase) domain 1"/>
    <property type="match status" value="1"/>
</dbReference>
<dbReference type="CDD" id="cd14014">
    <property type="entry name" value="STKc_PknB_like"/>
    <property type="match status" value="1"/>
</dbReference>
<keyword evidence="6" id="KW-0067">ATP-binding</keyword>
<keyword evidence="9" id="KW-0812">Transmembrane</keyword>
<dbReference type="SMART" id="SM00220">
    <property type="entry name" value="S_TKc"/>
    <property type="match status" value="1"/>
</dbReference>